<dbReference type="Proteomes" id="UP001057305">
    <property type="component" value="Chromosome"/>
</dbReference>
<sequence length="136" mass="15800">MTNQEWTLKRKDTGVAVHLPQDMRWDDEFEWNKVAQAAPQRTLSGGLVIQQGIKANGRPITLSGDWVWLDLSILRTLRDWTDVPELEMTLTHYDGREFNVIWRTHNAALNNVEPVHYSTPETDSERYTAQLCLMTF</sequence>
<dbReference type="RefSeq" id="WP_254321186.1">
    <property type="nucleotide sequence ID" value="NZ_CP073116.1"/>
</dbReference>
<reference evidence="1" key="1">
    <citation type="submission" date="2021-04" db="EMBL/GenBank/DDBJ databases">
        <title>Characterizing Neisseria spp. as novel respiratory pathobionts in bronchiectasis.</title>
        <authorList>
            <person name="Li L."/>
            <person name="Mac Aogain M."/>
            <person name="Xu T."/>
            <person name="Jaggi T.K."/>
            <person name="Chan L.Y."/>
            <person name="Keir H.R."/>
            <person name="Dicker A.J."/>
            <person name="Qu J."/>
            <person name="Liu Y."/>
            <person name="Chen H.S."/>
            <person name="Koh M.S."/>
            <person name="Ong T.H."/>
            <person name="Lim A.Y.H."/>
            <person name="Abisheganaden J."/>
            <person name="Low T.B."/>
            <person name="Oliver B.G."/>
            <person name="Tan N.S."/>
            <person name="Fang M."/>
            <person name="Chalmers J.D."/>
            <person name="Chotirmall S.H."/>
        </authorList>
    </citation>
    <scope>NUCLEOTIDE SEQUENCE</scope>
    <source>
        <strain evidence="1">TT0073</strain>
    </source>
</reference>
<name>A0A9X9N391_NEISU</name>
<proteinExistence type="predicted"/>
<gene>
    <name evidence="1" type="ORF">KCG56_08800</name>
</gene>
<protein>
    <submittedName>
        <fullName evidence="1">Uncharacterized protein</fullName>
    </submittedName>
</protein>
<organism evidence="1 2">
    <name type="scientific">Neisseria subflava</name>
    <dbReference type="NCBI Taxonomy" id="28449"/>
    <lineage>
        <taxon>Bacteria</taxon>
        <taxon>Pseudomonadati</taxon>
        <taxon>Pseudomonadota</taxon>
        <taxon>Betaproteobacteria</taxon>
        <taxon>Neisseriales</taxon>
        <taxon>Neisseriaceae</taxon>
        <taxon>Neisseria</taxon>
    </lineage>
</organism>
<accession>A0A9X9N391</accession>
<evidence type="ECO:0000313" key="1">
    <source>
        <dbReference type="EMBL" id="UTG71447.1"/>
    </source>
</evidence>
<evidence type="ECO:0000313" key="2">
    <source>
        <dbReference type="Proteomes" id="UP001057305"/>
    </source>
</evidence>
<dbReference type="EMBL" id="CP073116">
    <property type="protein sequence ID" value="UTG71447.1"/>
    <property type="molecule type" value="Genomic_DNA"/>
</dbReference>
<dbReference type="AlphaFoldDB" id="A0A9X9N391"/>